<comment type="caution">
    <text evidence="8">The sequence shown here is derived from an EMBL/GenBank/DDBJ whole genome shotgun (WGS) entry which is preliminary data.</text>
</comment>
<accession>A0ABS2WK12</accession>
<evidence type="ECO:0000259" key="7">
    <source>
        <dbReference type="Pfam" id="PF02777"/>
    </source>
</evidence>
<evidence type="ECO:0000256" key="1">
    <source>
        <dbReference type="ARBA" id="ARBA00008714"/>
    </source>
</evidence>
<dbReference type="EMBL" id="JAFHAP010000008">
    <property type="protein sequence ID" value="MBN2909806.1"/>
    <property type="molecule type" value="Genomic_DNA"/>
</dbReference>
<dbReference type="InterPro" id="IPR019831">
    <property type="entry name" value="Mn/Fe_SOD_N"/>
</dbReference>
<dbReference type="InterPro" id="IPR001189">
    <property type="entry name" value="Mn/Fe_SOD"/>
</dbReference>
<evidence type="ECO:0000256" key="3">
    <source>
        <dbReference type="ARBA" id="ARBA00022723"/>
    </source>
</evidence>
<keyword evidence="4" id="KW-0560">Oxidoreductase</keyword>
<dbReference type="Pfam" id="PF00081">
    <property type="entry name" value="Sod_Fe_N"/>
    <property type="match status" value="1"/>
</dbReference>
<keyword evidence="3" id="KW-0479">Metal-binding</keyword>
<dbReference type="SUPFAM" id="SSF46609">
    <property type="entry name" value="Fe,Mn superoxide dismutase (SOD), N-terminal domain"/>
    <property type="match status" value="1"/>
</dbReference>
<evidence type="ECO:0000259" key="6">
    <source>
        <dbReference type="Pfam" id="PF00081"/>
    </source>
</evidence>
<dbReference type="SUPFAM" id="SSF54719">
    <property type="entry name" value="Fe,Mn superoxide dismutase (SOD), C-terminal domain"/>
    <property type="match status" value="1"/>
</dbReference>
<dbReference type="InterPro" id="IPR036314">
    <property type="entry name" value="SOD_C_sf"/>
</dbReference>
<dbReference type="PANTHER" id="PTHR11404:SF6">
    <property type="entry name" value="SUPEROXIDE DISMUTASE [MN], MITOCHONDRIAL"/>
    <property type="match status" value="1"/>
</dbReference>
<feature type="compositionally biased region" description="Polar residues" evidence="5">
    <location>
        <begin position="120"/>
        <end position="130"/>
    </location>
</feature>
<feature type="domain" description="Manganese/iron superoxide dismutase N-terminal" evidence="6">
    <location>
        <begin position="138"/>
        <end position="219"/>
    </location>
</feature>
<protein>
    <recommendedName>
        <fullName evidence="2">superoxide dismutase</fullName>
        <ecNumber evidence="2">1.15.1.1</ecNumber>
    </recommendedName>
</protein>
<dbReference type="Gene3D" id="3.55.40.20">
    <property type="entry name" value="Iron/manganese superoxide dismutase, C-terminal domain"/>
    <property type="match status" value="1"/>
</dbReference>
<dbReference type="PANTHER" id="PTHR11404">
    <property type="entry name" value="SUPEROXIDE DISMUTASE 2"/>
    <property type="match status" value="1"/>
</dbReference>
<dbReference type="Proteomes" id="UP001177120">
    <property type="component" value="Unassembled WGS sequence"/>
</dbReference>
<dbReference type="Pfam" id="PF02777">
    <property type="entry name" value="Sod_Fe_C"/>
    <property type="match status" value="1"/>
</dbReference>
<name>A0ABS2WK12_9BACL</name>
<keyword evidence="9" id="KW-1185">Reference proteome</keyword>
<evidence type="ECO:0000256" key="2">
    <source>
        <dbReference type="ARBA" id="ARBA00012682"/>
    </source>
</evidence>
<feature type="domain" description="Manganese/iron superoxide dismutase C-terminal" evidence="7">
    <location>
        <begin position="226"/>
        <end position="328"/>
    </location>
</feature>
<dbReference type="InterPro" id="IPR019832">
    <property type="entry name" value="Mn/Fe_SOD_C"/>
</dbReference>
<dbReference type="PROSITE" id="PS00088">
    <property type="entry name" value="SOD_MN"/>
    <property type="match status" value="1"/>
</dbReference>
<sequence>MVAHPRGGTCMSVSYDRYWTSSLRHQVLSLSRQGRQKIASIRPSIRDLSLMKQLDRFDQAFQSLEQMATDQHCTADQLYEALHQVHHTHQKLMMVMFHRPSHPASVHGMSDKSSDDELPSSETASETEIQTHPVPPGKHKLPPLPYPYNALEPYIDERTMRLHHDEHHKSYVDGLNKAELMMAQARKTGDFDLIKHWEREAAFNGAGHYLHTLFWETMAPHAGGTPKGPIRKQIERDFGSFHAFKNHFSQAAEKVEGGGWAILVWAPRAQRLEILQAEKHQNLSQWDVIPLLPLDVWEHAYYLKYPNKRKDYIKAWWHVVNWPAVNRRFVRAQTIRWQPY</sequence>
<evidence type="ECO:0000313" key="8">
    <source>
        <dbReference type="EMBL" id="MBN2909806.1"/>
    </source>
</evidence>
<organism evidence="8 9">
    <name type="scientific">Polycladomyces zharkentensis</name>
    <dbReference type="NCBI Taxonomy" id="2807616"/>
    <lineage>
        <taxon>Bacteria</taxon>
        <taxon>Bacillati</taxon>
        <taxon>Bacillota</taxon>
        <taxon>Bacilli</taxon>
        <taxon>Bacillales</taxon>
        <taxon>Thermoactinomycetaceae</taxon>
        <taxon>Polycladomyces</taxon>
    </lineage>
</organism>
<proteinExistence type="inferred from homology"/>
<dbReference type="EC" id="1.15.1.1" evidence="2"/>
<reference evidence="8" key="1">
    <citation type="journal article" date="2024" name="Int. J. Syst. Evol. Microbiol.">
        <title>Polycladomyces zharkentensis sp. nov., a novel thermophilic cellulose- and starch-degrading member of the Bacillota from a geothermal aquifer in Kazakhstan.</title>
        <authorList>
            <person name="Mashzhan A."/>
            <person name="Kistaubayeva A."/>
            <person name="Javier-Lopez R."/>
            <person name="Bissenova U."/>
            <person name="Bissenbay A."/>
            <person name="Birkeland N.K."/>
        </authorList>
    </citation>
    <scope>NUCLEOTIDE SEQUENCE</scope>
    <source>
        <strain evidence="8">ZKZ2T</strain>
    </source>
</reference>
<dbReference type="InterPro" id="IPR050265">
    <property type="entry name" value="Fe/Mn_Superoxide_Dismutase"/>
</dbReference>
<evidence type="ECO:0000256" key="5">
    <source>
        <dbReference type="SAM" id="MobiDB-lite"/>
    </source>
</evidence>
<gene>
    <name evidence="8" type="ORF">JQC72_09745</name>
</gene>
<comment type="similarity">
    <text evidence="1">Belongs to the iron/manganese superoxide dismutase family.</text>
</comment>
<dbReference type="InterPro" id="IPR036324">
    <property type="entry name" value="Mn/Fe_SOD_N_sf"/>
</dbReference>
<evidence type="ECO:0000313" key="9">
    <source>
        <dbReference type="Proteomes" id="UP001177120"/>
    </source>
</evidence>
<dbReference type="InterPro" id="IPR019833">
    <property type="entry name" value="Mn/Fe_SOD_BS"/>
</dbReference>
<dbReference type="PRINTS" id="PR01703">
    <property type="entry name" value="MNSODISMTASE"/>
</dbReference>
<feature type="region of interest" description="Disordered" evidence="5">
    <location>
        <begin position="103"/>
        <end position="143"/>
    </location>
</feature>
<evidence type="ECO:0000256" key="4">
    <source>
        <dbReference type="ARBA" id="ARBA00023002"/>
    </source>
</evidence>
<dbReference type="Gene3D" id="1.10.287.990">
    <property type="entry name" value="Fe,Mn superoxide dismutase (SOD) domain"/>
    <property type="match status" value="1"/>
</dbReference>